<proteinExistence type="predicted"/>
<accession>M8C446</accession>
<evidence type="ECO:0000313" key="1">
    <source>
        <dbReference type="EnsemblPlants" id="EMT29034"/>
    </source>
</evidence>
<sequence length="191" mass="21127">MAVKKVKAAPAAKTPLRSVSQESGSPLKIPLYRVWYALRTDPASKHAAATRKVNLQMGSNRLVDENFLGNCNWNDLVDTSWAQILTAKSPDLELENLNETSREAGDGGDTGDGLPAVGSFQGGDGDYGGNIEEEEELKAAEKKEQQYQFNKSYSYYSITQHQFCAKISFSQEILYTQLITDLRYLHNSASP</sequence>
<reference evidence="1" key="1">
    <citation type="submission" date="2015-06" db="UniProtKB">
        <authorList>
            <consortium name="EnsemblPlants"/>
        </authorList>
    </citation>
    <scope>IDENTIFICATION</scope>
</reference>
<dbReference type="EnsemblPlants" id="EMT29034">
    <property type="protein sequence ID" value="EMT29034"/>
    <property type="gene ID" value="F775_05561"/>
</dbReference>
<protein>
    <submittedName>
        <fullName evidence="1">Uncharacterized protein</fullName>
    </submittedName>
</protein>
<dbReference type="AlphaFoldDB" id="M8C446"/>
<organism evidence="1">
    <name type="scientific">Aegilops tauschii</name>
    <name type="common">Tausch's goatgrass</name>
    <name type="synonym">Aegilops squarrosa</name>
    <dbReference type="NCBI Taxonomy" id="37682"/>
    <lineage>
        <taxon>Eukaryota</taxon>
        <taxon>Viridiplantae</taxon>
        <taxon>Streptophyta</taxon>
        <taxon>Embryophyta</taxon>
        <taxon>Tracheophyta</taxon>
        <taxon>Spermatophyta</taxon>
        <taxon>Magnoliopsida</taxon>
        <taxon>Liliopsida</taxon>
        <taxon>Poales</taxon>
        <taxon>Poaceae</taxon>
        <taxon>BOP clade</taxon>
        <taxon>Pooideae</taxon>
        <taxon>Triticodae</taxon>
        <taxon>Triticeae</taxon>
        <taxon>Triticinae</taxon>
        <taxon>Aegilops</taxon>
    </lineage>
</organism>
<name>M8C446_AEGTA</name>